<dbReference type="AlphaFoldDB" id="A0A9Q3K8V8"/>
<feature type="non-terminal residue" evidence="1">
    <location>
        <position position="1"/>
    </location>
</feature>
<comment type="caution">
    <text evidence="1">The sequence shown here is derived from an EMBL/GenBank/DDBJ whole genome shotgun (WGS) entry which is preliminary data.</text>
</comment>
<sequence length="93" mass="10282">MKVYSISKGQPDVGAFVSNWKCPEKSPQGVLSPFGLEIPPPGLTIVFWALALAKYVERTLRSEANIFQLRSPTEGVVKRIRRIADSPPDLDAE</sequence>
<reference evidence="1" key="1">
    <citation type="submission" date="2021-03" db="EMBL/GenBank/DDBJ databases">
        <title>Draft genome sequence of rust myrtle Austropuccinia psidii MF-1, a brazilian biotype.</title>
        <authorList>
            <person name="Quecine M.C."/>
            <person name="Pachon D.M.R."/>
            <person name="Bonatelli M.L."/>
            <person name="Correr F.H."/>
            <person name="Franceschini L.M."/>
            <person name="Leite T.F."/>
            <person name="Margarido G.R.A."/>
            <person name="Almeida C.A."/>
            <person name="Ferrarezi J.A."/>
            <person name="Labate C.A."/>
        </authorList>
    </citation>
    <scope>NUCLEOTIDE SEQUENCE</scope>
    <source>
        <strain evidence="1">MF-1</strain>
    </source>
</reference>
<proteinExistence type="predicted"/>
<protein>
    <submittedName>
        <fullName evidence="1">Uncharacterized protein</fullName>
    </submittedName>
</protein>
<dbReference type="EMBL" id="AVOT02096918">
    <property type="protein sequence ID" value="MBW0575741.1"/>
    <property type="molecule type" value="Genomic_DNA"/>
</dbReference>
<accession>A0A9Q3K8V8</accession>
<organism evidence="1 2">
    <name type="scientific">Austropuccinia psidii MF-1</name>
    <dbReference type="NCBI Taxonomy" id="1389203"/>
    <lineage>
        <taxon>Eukaryota</taxon>
        <taxon>Fungi</taxon>
        <taxon>Dikarya</taxon>
        <taxon>Basidiomycota</taxon>
        <taxon>Pucciniomycotina</taxon>
        <taxon>Pucciniomycetes</taxon>
        <taxon>Pucciniales</taxon>
        <taxon>Sphaerophragmiaceae</taxon>
        <taxon>Austropuccinia</taxon>
    </lineage>
</organism>
<name>A0A9Q3K8V8_9BASI</name>
<keyword evidence="2" id="KW-1185">Reference proteome</keyword>
<evidence type="ECO:0000313" key="1">
    <source>
        <dbReference type="EMBL" id="MBW0575741.1"/>
    </source>
</evidence>
<gene>
    <name evidence="1" type="ORF">O181_115456</name>
</gene>
<dbReference type="Proteomes" id="UP000765509">
    <property type="component" value="Unassembled WGS sequence"/>
</dbReference>
<evidence type="ECO:0000313" key="2">
    <source>
        <dbReference type="Proteomes" id="UP000765509"/>
    </source>
</evidence>